<evidence type="ECO:0000256" key="9">
    <source>
        <dbReference type="ARBA" id="ARBA00022989"/>
    </source>
</evidence>
<dbReference type="InterPro" id="IPR048279">
    <property type="entry name" value="MdtK-like"/>
</dbReference>
<evidence type="ECO:0000256" key="4">
    <source>
        <dbReference type="ARBA" id="ARBA00020268"/>
    </source>
</evidence>
<evidence type="ECO:0000256" key="8">
    <source>
        <dbReference type="ARBA" id="ARBA00022692"/>
    </source>
</evidence>
<sequence length="445" mass="49073">MNKIENPMKVKPIFPLLISMSVPTMISMLIQSMYNIVDSIFVSQISENALTAVSLVFPLQNIVSAVAIGFGVGINSCMARSLGAMNNEDVNKAATHGMVLTLIHVLIFVVAGLFLVDPFLRIFTNDEEILRYGHQYATVVICFSFGLLFQLSMEKMFQAVGNMIIPMMMQALGCIINIILCPIMIFGKFGFPALGVLGSAISTITGQITVFIIYIFIFRKKNYDIKMNFKNFRFDKSTVRKLYAVGLPSSIMLSMPSILISVLNGILASISEVSVAVLGIYYKLQTFVYMPTNGLIQGMRPIISYNYGAKQRDRVLNTIKISIMLTSIIMIIGTCISVFFPEKVLMMFNAHDNMMSMGSTALRIISIGFIISSGSVILSGTFEALGDGKLSLIISLVRQFIIIVPLALILSRVLGVNGVWVSFPISEIAASIVSLILFRKYEKLL</sequence>
<reference evidence="14" key="2">
    <citation type="submission" date="2022-10" db="EMBL/GenBank/DDBJ databases">
        <authorList>
            <person name="Aires J."/>
            <person name="Mesa V."/>
        </authorList>
    </citation>
    <scope>NUCLEOTIDE SEQUENCE</scope>
    <source>
        <strain evidence="14">Clostridium neonatale JD116</strain>
    </source>
</reference>
<feature type="transmembrane region" description="Helical" evidence="13">
    <location>
        <begin position="49"/>
        <end position="72"/>
    </location>
</feature>
<evidence type="ECO:0000256" key="13">
    <source>
        <dbReference type="SAM" id="Phobius"/>
    </source>
</evidence>
<feature type="transmembrane region" description="Helical" evidence="13">
    <location>
        <begin position="136"/>
        <end position="153"/>
    </location>
</feature>
<keyword evidence="10" id="KW-0406">Ion transport</keyword>
<evidence type="ECO:0000313" key="14">
    <source>
        <dbReference type="EMBL" id="CAI3618102.1"/>
    </source>
</evidence>
<evidence type="ECO:0000256" key="5">
    <source>
        <dbReference type="ARBA" id="ARBA00022448"/>
    </source>
</evidence>
<comment type="function">
    <text evidence="1">Multidrug efflux pump.</text>
</comment>
<comment type="similarity">
    <text evidence="3">Belongs to the multi antimicrobial extrusion (MATE) (TC 2.A.66.1) family.</text>
</comment>
<feature type="transmembrane region" description="Helical" evidence="13">
    <location>
        <begin position="239"/>
        <end position="260"/>
    </location>
</feature>
<dbReference type="PANTHER" id="PTHR43298">
    <property type="entry name" value="MULTIDRUG RESISTANCE PROTEIN NORM-RELATED"/>
    <property type="match status" value="1"/>
</dbReference>
<dbReference type="GO" id="GO:0006811">
    <property type="term" value="P:monoatomic ion transport"/>
    <property type="evidence" value="ECO:0007669"/>
    <property type="project" value="UniProtKB-KW"/>
</dbReference>
<dbReference type="PANTHER" id="PTHR43298:SF2">
    <property type="entry name" value="FMN_FAD EXPORTER YEEO-RELATED"/>
    <property type="match status" value="1"/>
</dbReference>
<dbReference type="Proteomes" id="UP001189143">
    <property type="component" value="Unassembled WGS sequence"/>
</dbReference>
<dbReference type="PIRSF" id="PIRSF006603">
    <property type="entry name" value="DinF"/>
    <property type="match status" value="1"/>
</dbReference>
<accession>A0A2A7MLQ8</accession>
<dbReference type="GO" id="GO:0042910">
    <property type="term" value="F:xenobiotic transmembrane transporter activity"/>
    <property type="evidence" value="ECO:0007669"/>
    <property type="project" value="InterPro"/>
</dbReference>
<comment type="caution">
    <text evidence="15">The sequence shown here is derived from an EMBL/GenBank/DDBJ whole genome shotgun (WGS) entry which is preliminary data.</text>
</comment>
<dbReference type="NCBIfam" id="TIGR00797">
    <property type="entry name" value="matE"/>
    <property type="match status" value="1"/>
</dbReference>
<keyword evidence="16" id="KW-1185">Reference proteome</keyword>
<evidence type="ECO:0000256" key="11">
    <source>
        <dbReference type="ARBA" id="ARBA00023136"/>
    </source>
</evidence>
<keyword evidence="9 13" id="KW-1133">Transmembrane helix</keyword>
<evidence type="ECO:0000256" key="7">
    <source>
        <dbReference type="ARBA" id="ARBA00022475"/>
    </source>
</evidence>
<dbReference type="STRING" id="137838.GCA_001458595_03975"/>
<dbReference type="GO" id="GO:0015297">
    <property type="term" value="F:antiporter activity"/>
    <property type="evidence" value="ECO:0007669"/>
    <property type="project" value="UniProtKB-KW"/>
</dbReference>
<feature type="transmembrane region" description="Helical" evidence="13">
    <location>
        <begin position="12"/>
        <end position="37"/>
    </location>
</feature>
<evidence type="ECO:0000313" key="15">
    <source>
        <dbReference type="EMBL" id="PEG32457.1"/>
    </source>
</evidence>
<dbReference type="Pfam" id="PF01554">
    <property type="entry name" value="MatE"/>
    <property type="match status" value="2"/>
</dbReference>
<dbReference type="OrthoDB" id="9811110at2"/>
<evidence type="ECO:0000256" key="6">
    <source>
        <dbReference type="ARBA" id="ARBA00022449"/>
    </source>
</evidence>
<dbReference type="InterPro" id="IPR002528">
    <property type="entry name" value="MATE_fam"/>
</dbReference>
<organism evidence="15 16">
    <name type="scientific">Clostridium neonatale</name>
    <dbReference type="NCBI Taxonomy" id="137838"/>
    <lineage>
        <taxon>Bacteria</taxon>
        <taxon>Bacillati</taxon>
        <taxon>Bacillota</taxon>
        <taxon>Clostridia</taxon>
        <taxon>Eubacteriales</taxon>
        <taxon>Clostridiaceae</taxon>
        <taxon>Clostridium</taxon>
    </lineage>
</organism>
<keyword evidence="8 13" id="KW-0812">Transmembrane</keyword>
<feature type="transmembrane region" description="Helical" evidence="13">
    <location>
        <begin position="321"/>
        <end position="340"/>
    </location>
</feature>
<protein>
    <recommendedName>
        <fullName evidence="4">Probable multidrug resistance protein NorM</fullName>
    </recommendedName>
    <alternativeName>
        <fullName evidence="12">Multidrug-efflux transporter</fullName>
    </alternativeName>
</protein>
<feature type="transmembrane region" description="Helical" evidence="13">
    <location>
        <begin position="193"/>
        <end position="218"/>
    </location>
</feature>
<dbReference type="InterPro" id="IPR050222">
    <property type="entry name" value="MATE_MdtK"/>
</dbReference>
<keyword evidence="7" id="KW-1003">Cell membrane</keyword>
<feature type="transmembrane region" description="Helical" evidence="13">
    <location>
        <begin position="360"/>
        <end position="378"/>
    </location>
</feature>
<feature type="transmembrane region" description="Helical" evidence="13">
    <location>
        <begin position="165"/>
        <end position="187"/>
    </location>
</feature>
<dbReference type="Proteomes" id="UP000220840">
    <property type="component" value="Unassembled WGS sequence"/>
</dbReference>
<keyword evidence="11 13" id="KW-0472">Membrane</keyword>
<feature type="transmembrane region" description="Helical" evidence="13">
    <location>
        <begin position="93"/>
        <end position="116"/>
    </location>
</feature>
<dbReference type="AlphaFoldDB" id="A0A2A7MLQ8"/>
<dbReference type="RefSeq" id="WP_058296600.1">
    <property type="nucleotide sequence ID" value="NZ_CAMRXB010000052.1"/>
</dbReference>
<feature type="transmembrane region" description="Helical" evidence="13">
    <location>
        <begin position="419"/>
        <end position="438"/>
    </location>
</feature>
<gene>
    <name evidence="14" type="ORF">CNEO2_30007</name>
    <name evidence="15" type="ORF">CQ394_12425</name>
</gene>
<proteinExistence type="inferred from homology"/>
<evidence type="ECO:0000256" key="2">
    <source>
        <dbReference type="ARBA" id="ARBA00004651"/>
    </source>
</evidence>
<evidence type="ECO:0000313" key="16">
    <source>
        <dbReference type="Proteomes" id="UP000220840"/>
    </source>
</evidence>
<evidence type="ECO:0000256" key="12">
    <source>
        <dbReference type="ARBA" id="ARBA00031636"/>
    </source>
</evidence>
<dbReference type="EMBL" id="PDCJ01000001">
    <property type="protein sequence ID" value="PEG32457.1"/>
    <property type="molecule type" value="Genomic_DNA"/>
</dbReference>
<evidence type="ECO:0000256" key="10">
    <source>
        <dbReference type="ARBA" id="ARBA00023065"/>
    </source>
</evidence>
<reference evidence="15 16" key="1">
    <citation type="submission" date="2017-10" db="EMBL/GenBank/DDBJ databases">
        <title>Effective Description of Clostridium neonatale sp. nov. linked to necrotizing enterocolitis in neonates and a clarification of species assignable to the genus Clostridium (Prazmowski 1880) emend. Lawson and Rainey 2016.</title>
        <authorList>
            <person name="Bernard K."/>
            <person name="Burdz T."/>
            <person name="Wiebe D."/>
            <person name="Balcewich B."/>
            <person name="Alfa M."/>
            <person name="Bernier A.-M."/>
        </authorList>
    </citation>
    <scope>NUCLEOTIDE SEQUENCE [LARGE SCALE GENOMIC DNA]</scope>
    <source>
        <strain evidence="15 16">LCDC99A005</strain>
    </source>
</reference>
<feature type="transmembrane region" description="Helical" evidence="13">
    <location>
        <begin position="390"/>
        <end position="413"/>
    </location>
</feature>
<comment type="subcellular location">
    <subcellularLocation>
        <location evidence="2">Cell membrane</location>
        <topology evidence="2">Multi-pass membrane protein</topology>
    </subcellularLocation>
</comment>
<evidence type="ECO:0000256" key="3">
    <source>
        <dbReference type="ARBA" id="ARBA00010199"/>
    </source>
</evidence>
<dbReference type="EMBL" id="CAMTCP010000237">
    <property type="protein sequence ID" value="CAI3618102.1"/>
    <property type="molecule type" value="Genomic_DNA"/>
</dbReference>
<name>A0A2A7MLQ8_9CLOT</name>
<keyword evidence="5" id="KW-0813">Transport</keyword>
<dbReference type="GO" id="GO:0005886">
    <property type="term" value="C:plasma membrane"/>
    <property type="evidence" value="ECO:0007669"/>
    <property type="project" value="UniProtKB-SubCell"/>
</dbReference>
<evidence type="ECO:0000256" key="1">
    <source>
        <dbReference type="ARBA" id="ARBA00003408"/>
    </source>
</evidence>
<keyword evidence="6" id="KW-0050">Antiport</keyword>